<evidence type="ECO:0000256" key="3">
    <source>
        <dbReference type="ARBA" id="ARBA00011233"/>
    </source>
</evidence>
<dbReference type="Pfam" id="PF04577">
    <property type="entry name" value="Glyco_transf_61"/>
    <property type="match status" value="1"/>
</dbReference>
<dbReference type="GO" id="GO:0016757">
    <property type="term" value="F:glycosyltransferase activity"/>
    <property type="evidence" value="ECO:0007669"/>
    <property type="project" value="InterPro"/>
</dbReference>
<dbReference type="EMBL" id="CP053708">
    <property type="protein sequence ID" value="QKE88897.1"/>
    <property type="molecule type" value="Genomic_DNA"/>
</dbReference>
<keyword evidence="6" id="KW-0106">Calcium</keyword>
<dbReference type="InterPro" id="IPR006585">
    <property type="entry name" value="FTP1"/>
</dbReference>
<dbReference type="Proteomes" id="UP000500767">
    <property type="component" value="Chromosome"/>
</dbReference>
<name>A0A6M8HG50_9PROT</name>
<gene>
    <name evidence="9" type="ORF">HN018_01470</name>
</gene>
<evidence type="ECO:0000256" key="2">
    <source>
        <dbReference type="ARBA" id="ARBA00010147"/>
    </source>
</evidence>
<protein>
    <submittedName>
        <fullName evidence="9">DUF563 domain-containing protein</fullName>
    </submittedName>
</protein>
<organism evidence="9 10">
    <name type="scientific">Lichenicola cladoniae</name>
    <dbReference type="NCBI Taxonomy" id="1484109"/>
    <lineage>
        <taxon>Bacteria</taxon>
        <taxon>Pseudomonadati</taxon>
        <taxon>Pseudomonadota</taxon>
        <taxon>Alphaproteobacteria</taxon>
        <taxon>Acetobacterales</taxon>
        <taxon>Acetobacteraceae</taxon>
        <taxon>Lichenicola</taxon>
    </lineage>
</organism>
<dbReference type="PANTHER" id="PTHR45713:SF6">
    <property type="entry name" value="F5_8 TYPE C DOMAIN-CONTAINING PROTEIN"/>
    <property type="match status" value="1"/>
</dbReference>
<accession>A0A6M8HG50</accession>
<dbReference type="SMART" id="SM00607">
    <property type="entry name" value="FTP"/>
    <property type="match status" value="1"/>
</dbReference>
<keyword evidence="5" id="KW-0430">Lectin</keyword>
<keyword evidence="10" id="KW-1185">Reference proteome</keyword>
<dbReference type="Pfam" id="PF00754">
    <property type="entry name" value="F5_F8_type_C"/>
    <property type="match status" value="1"/>
</dbReference>
<evidence type="ECO:0000256" key="5">
    <source>
        <dbReference type="ARBA" id="ARBA00022734"/>
    </source>
</evidence>
<evidence type="ECO:0000256" key="4">
    <source>
        <dbReference type="ARBA" id="ARBA00022723"/>
    </source>
</evidence>
<dbReference type="KEGG" id="lck:HN018_01470"/>
<dbReference type="SUPFAM" id="SSF49785">
    <property type="entry name" value="Galactose-binding domain-like"/>
    <property type="match status" value="1"/>
</dbReference>
<evidence type="ECO:0000259" key="8">
    <source>
        <dbReference type="SMART" id="SM00607"/>
    </source>
</evidence>
<feature type="domain" description="Fucolectin tachylectin-4 pentraxin-1" evidence="8">
    <location>
        <begin position="364"/>
        <end position="513"/>
    </location>
</feature>
<dbReference type="PANTHER" id="PTHR45713">
    <property type="entry name" value="FTP DOMAIN-CONTAINING PROTEIN"/>
    <property type="match status" value="1"/>
</dbReference>
<sequence>MTLSKVLLRESSIQRCEFLNGNAEYFLDDPVIQKCTALFYPKIWAVYDKSRKMIVNSGYFRGPAPAVINAQLSLGEDWPEKADVAPEGDYYYIGPVHAHYGHFLLATFSRLWALRHFKSKKFRLVTYALPDLDKHPYINTLLEAAGYSTADCITFPRPTWIKDLIIPGPSFEETNFVHAAYSKLCVETGINLTASILPTGRSTPAYIAKFALNGGVALLENEEVIANIMTHHGVDVVFPEQMTLGQQIRLFSERDCIAGLTGSAFHTASFTRKRRMLILAYRSQVLSNQLLVDKAGDHQTDYLYPRFGVTEHKTNEFATVYHMERPEQVAEDLLRAMDVAASRSSSTPLKLGYDEALTPSLPDTVNVALGKPASASSTSPHSFRMTNAETAGKAVSGLCTGGFAFHTSFDADPWWKVDLEKVTDIQEIRIFNRSDRLQERASHLIVSASNDDVLYHEIYRREDDEPFGGLEGGPLQILPEIPIAARFVKISLLKRNHMHFDQVAIYAASTPVKRPVALVPSFEPVKPAIGRDAPLHKKLQVWFRGGTV</sequence>
<keyword evidence="4" id="KW-0479">Metal-binding</keyword>
<evidence type="ECO:0000256" key="6">
    <source>
        <dbReference type="ARBA" id="ARBA00022837"/>
    </source>
</evidence>
<comment type="function">
    <text evidence="1">Acts as a defensive agent. Recognizes blood group fucosylated oligosaccharides including A, B, H and Lewis B-type antigens. Does not recognize Lewis A antigen and has low affinity for monovalent haptens.</text>
</comment>
<dbReference type="InterPro" id="IPR049625">
    <property type="entry name" value="Glyco_transf_61_cat"/>
</dbReference>
<dbReference type="GO" id="GO:0010185">
    <property type="term" value="P:regulation of cellular defense response"/>
    <property type="evidence" value="ECO:0007669"/>
    <property type="project" value="UniProtKB-ARBA"/>
</dbReference>
<dbReference type="GO" id="GO:0046872">
    <property type="term" value="F:metal ion binding"/>
    <property type="evidence" value="ECO:0007669"/>
    <property type="project" value="UniProtKB-KW"/>
</dbReference>
<evidence type="ECO:0000313" key="10">
    <source>
        <dbReference type="Proteomes" id="UP000500767"/>
    </source>
</evidence>
<dbReference type="Gene3D" id="2.60.120.260">
    <property type="entry name" value="Galactose-binding domain-like"/>
    <property type="match status" value="1"/>
</dbReference>
<proteinExistence type="inferred from homology"/>
<evidence type="ECO:0000256" key="1">
    <source>
        <dbReference type="ARBA" id="ARBA00002219"/>
    </source>
</evidence>
<evidence type="ECO:0000256" key="7">
    <source>
        <dbReference type="ARBA" id="ARBA00023157"/>
    </source>
</evidence>
<reference evidence="9 10" key="1">
    <citation type="journal article" date="2014" name="World J. Microbiol. Biotechnol.">
        <title>Biodiversity and physiological characteristics of Antarctic and Arctic lichens-associated bacteria.</title>
        <authorList>
            <person name="Lee Y.M."/>
            <person name="Kim E.H."/>
            <person name="Lee H.K."/>
            <person name="Hong S.G."/>
        </authorList>
    </citation>
    <scope>NUCLEOTIDE SEQUENCE [LARGE SCALE GENOMIC DNA]</scope>
    <source>
        <strain evidence="9 10">PAMC 26569</strain>
    </source>
</reference>
<comment type="similarity">
    <text evidence="2">Belongs to the fucolectin family.</text>
</comment>
<dbReference type="RefSeq" id="WP_171836173.1">
    <property type="nucleotide sequence ID" value="NZ_CP053708.1"/>
</dbReference>
<comment type="subunit">
    <text evidence="3">Homotrimer.</text>
</comment>
<dbReference type="InterPro" id="IPR008979">
    <property type="entry name" value="Galactose-bd-like_sf"/>
</dbReference>
<dbReference type="InterPro" id="IPR051941">
    <property type="entry name" value="BG_Antigen-Binding_Lectin"/>
</dbReference>
<keyword evidence="7" id="KW-1015">Disulfide bond</keyword>
<evidence type="ECO:0000313" key="9">
    <source>
        <dbReference type="EMBL" id="QKE88897.1"/>
    </source>
</evidence>
<dbReference type="AlphaFoldDB" id="A0A6M8HG50"/>
<dbReference type="InterPro" id="IPR000421">
    <property type="entry name" value="FA58C"/>
</dbReference>
<dbReference type="GO" id="GO:0042806">
    <property type="term" value="F:fucose binding"/>
    <property type="evidence" value="ECO:0007669"/>
    <property type="project" value="UniProtKB-ARBA"/>
</dbReference>